<dbReference type="SUPFAM" id="SSF141571">
    <property type="entry name" value="Pentapeptide repeat-like"/>
    <property type="match status" value="1"/>
</dbReference>
<dbReference type="STRING" id="633440.SAMN05421869_13561"/>
<name>A0A1G9Q5V5_9ACTN</name>
<dbReference type="Proteomes" id="UP000199202">
    <property type="component" value="Unassembled WGS sequence"/>
</dbReference>
<evidence type="ECO:0000313" key="1">
    <source>
        <dbReference type="EMBL" id="SDM06349.1"/>
    </source>
</evidence>
<dbReference type="OrthoDB" id="8440251at2"/>
<gene>
    <name evidence="1" type="ORF">SAMN05421869_13561</name>
</gene>
<dbReference type="RefSeq" id="WP_090946046.1">
    <property type="nucleotide sequence ID" value="NZ_FNDJ01000035.1"/>
</dbReference>
<dbReference type="Gene3D" id="2.160.20.80">
    <property type="entry name" value="E3 ubiquitin-protein ligase SopA"/>
    <property type="match status" value="1"/>
</dbReference>
<evidence type="ECO:0000313" key="2">
    <source>
        <dbReference type="Proteomes" id="UP000199202"/>
    </source>
</evidence>
<dbReference type="AlphaFoldDB" id="A0A1G9Q5V5"/>
<dbReference type="EMBL" id="FNDJ01000035">
    <property type="protein sequence ID" value="SDM06349.1"/>
    <property type="molecule type" value="Genomic_DNA"/>
</dbReference>
<dbReference type="Pfam" id="PF13576">
    <property type="entry name" value="Pentapeptide_3"/>
    <property type="match status" value="1"/>
</dbReference>
<reference evidence="1 2" key="1">
    <citation type="submission" date="2016-10" db="EMBL/GenBank/DDBJ databases">
        <authorList>
            <person name="de Groot N.N."/>
        </authorList>
    </citation>
    <scope>NUCLEOTIDE SEQUENCE [LARGE SCALE GENOMIC DNA]</scope>
    <source>
        <strain evidence="1 2">CGMCC 4.6533</strain>
    </source>
</reference>
<accession>A0A1G9Q5V5</accession>
<keyword evidence="2" id="KW-1185">Reference proteome</keyword>
<dbReference type="InterPro" id="IPR001646">
    <property type="entry name" value="5peptide_repeat"/>
</dbReference>
<proteinExistence type="predicted"/>
<sequence length="392" mass="42325">MLLVGAAVGGTLWWLLADLSGQAGQPTLGAGSARGEVLRTALASGAGVGAAITLGLAFHRQRHQEITAAHTTHDATERRVTDLYTKAVEQLGHDKAAVRLGGLYALERLAQANPGHRQTIVNVICAYLRMPYTPPTTPDPDHQRKAALQAARHRYRAARTAAVAAPAAPSPDPADQEGERQVRLTAQRILGEHLRDDRPLKRRDKLPPSPLLWEGMRIDLTGATLIDFDWIDAHISTAEFSRAHFIGDARFLRATFGERASFKVTSFEAATFTGYADFGEATFGGGARFEGATFADTAWFGWATMWGADFRGVTFAGNAYFEEASIPGSASFEASIYTGDANYTGMGVAGEVRFANATADPSGNHVWPDEWHLQVTPEGVGRLMWAPRGENP</sequence>
<protein>
    <submittedName>
        <fullName evidence="1">Pentapeptide repeat-containing protein</fullName>
    </submittedName>
</protein>
<organism evidence="1 2">
    <name type="scientific">Nonomuraea jiangxiensis</name>
    <dbReference type="NCBI Taxonomy" id="633440"/>
    <lineage>
        <taxon>Bacteria</taxon>
        <taxon>Bacillati</taxon>
        <taxon>Actinomycetota</taxon>
        <taxon>Actinomycetes</taxon>
        <taxon>Streptosporangiales</taxon>
        <taxon>Streptosporangiaceae</taxon>
        <taxon>Nonomuraea</taxon>
    </lineage>
</organism>